<evidence type="ECO:0000313" key="4">
    <source>
        <dbReference type="EMBL" id="EJK65115.1"/>
    </source>
</evidence>
<evidence type="ECO:0000256" key="3">
    <source>
        <dbReference type="ARBA" id="ARBA00022801"/>
    </source>
</evidence>
<dbReference type="GO" id="GO:0051603">
    <property type="term" value="P:proteolysis involved in protein catabolic process"/>
    <property type="evidence" value="ECO:0007669"/>
    <property type="project" value="InterPro"/>
</dbReference>
<sequence length="149" mass="15136">MLRNLLAGDGGLSAGLICAGYDHVLGRGCIFTVGPGGTVFEERSWAAGGSGSSFVLGHLDSRLSSGREGGAGRGILASEGEALDAVAEAIGLAMERDGSSGGFVRMYVIDRNGRRFVTRAPGHGAGSDGPAILRDFAPPIRSGGMITKD</sequence>
<dbReference type="eggNOG" id="KOG0174">
    <property type="taxonomic scope" value="Eukaryota"/>
</dbReference>
<dbReference type="OrthoDB" id="7854943at2759"/>
<protein>
    <recommendedName>
        <fullName evidence="6">Proteasome endopeptidase complex</fullName>
    </recommendedName>
</protein>
<dbReference type="GO" id="GO:0005839">
    <property type="term" value="C:proteasome core complex"/>
    <property type="evidence" value="ECO:0007669"/>
    <property type="project" value="InterPro"/>
</dbReference>
<comment type="caution">
    <text evidence="4">The sequence shown here is derived from an EMBL/GenBank/DDBJ whole genome shotgun (WGS) entry which is preliminary data.</text>
</comment>
<dbReference type="Proteomes" id="UP000266841">
    <property type="component" value="Unassembled WGS sequence"/>
</dbReference>
<evidence type="ECO:0000256" key="2">
    <source>
        <dbReference type="ARBA" id="ARBA00022670"/>
    </source>
</evidence>
<dbReference type="PANTHER" id="PTHR32194:SF0">
    <property type="entry name" value="ATP-DEPENDENT PROTEASE SUBUNIT HSLV"/>
    <property type="match status" value="1"/>
</dbReference>
<accession>K0SIC9</accession>
<evidence type="ECO:0000313" key="5">
    <source>
        <dbReference type="Proteomes" id="UP000266841"/>
    </source>
</evidence>
<keyword evidence="5" id="KW-1185">Reference proteome</keyword>
<dbReference type="InterPro" id="IPR029055">
    <property type="entry name" value="Ntn_hydrolases_N"/>
</dbReference>
<evidence type="ECO:0008006" key="6">
    <source>
        <dbReference type="Google" id="ProtNLM"/>
    </source>
</evidence>
<dbReference type="Gene3D" id="3.60.20.10">
    <property type="entry name" value="Glutamine Phosphoribosylpyrophosphate, subunit 1, domain 1"/>
    <property type="match status" value="1"/>
</dbReference>
<reference evidence="4 5" key="1">
    <citation type="journal article" date="2012" name="Genome Biol.">
        <title>Genome and low-iron response of an oceanic diatom adapted to chronic iron limitation.</title>
        <authorList>
            <person name="Lommer M."/>
            <person name="Specht M."/>
            <person name="Roy A.S."/>
            <person name="Kraemer L."/>
            <person name="Andreson R."/>
            <person name="Gutowska M.A."/>
            <person name="Wolf J."/>
            <person name="Bergner S.V."/>
            <person name="Schilhabel M.B."/>
            <person name="Klostermeier U.C."/>
            <person name="Beiko R.G."/>
            <person name="Rosenstiel P."/>
            <person name="Hippler M."/>
            <person name="Laroche J."/>
        </authorList>
    </citation>
    <scope>NUCLEOTIDE SEQUENCE [LARGE SCALE GENOMIC DNA]</scope>
    <source>
        <strain evidence="4 5">CCMP1005</strain>
    </source>
</reference>
<keyword evidence="1" id="KW-0963">Cytoplasm</keyword>
<dbReference type="PANTHER" id="PTHR32194">
    <property type="entry name" value="METALLOPROTEASE TLDD"/>
    <property type="match status" value="1"/>
</dbReference>
<dbReference type="AlphaFoldDB" id="K0SIC9"/>
<keyword evidence="2" id="KW-0645">Protease</keyword>
<name>K0SIC9_THAOC</name>
<proteinExistence type="predicted"/>
<dbReference type="SUPFAM" id="SSF56235">
    <property type="entry name" value="N-terminal nucleophile aminohydrolases (Ntn hydrolases)"/>
    <property type="match status" value="1"/>
</dbReference>
<dbReference type="InterPro" id="IPR001353">
    <property type="entry name" value="Proteasome_sua/b"/>
</dbReference>
<dbReference type="GO" id="GO:0008233">
    <property type="term" value="F:peptidase activity"/>
    <property type="evidence" value="ECO:0007669"/>
    <property type="project" value="UniProtKB-KW"/>
</dbReference>
<evidence type="ECO:0000256" key="1">
    <source>
        <dbReference type="ARBA" id="ARBA00022490"/>
    </source>
</evidence>
<dbReference type="EMBL" id="AGNL01016373">
    <property type="protein sequence ID" value="EJK65115.1"/>
    <property type="molecule type" value="Genomic_DNA"/>
</dbReference>
<organism evidence="4 5">
    <name type="scientific">Thalassiosira oceanica</name>
    <name type="common">Marine diatom</name>
    <dbReference type="NCBI Taxonomy" id="159749"/>
    <lineage>
        <taxon>Eukaryota</taxon>
        <taxon>Sar</taxon>
        <taxon>Stramenopiles</taxon>
        <taxon>Ochrophyta</taxon>
        <taxon>Bacillariophyta</taxon>
        <taxon>Coscinodiscophyceae</taxon>
        <taxon>Thalassiosirophycidae</taxon>
        <taxon>Thalassiosirales</taxon>
        <taxon>Thalassiosiraceae</taxon>
        <taxon>Thalassiosira</taxon>
    </lineage>
</organism>
<gene>
    <name evidence="4" type="ORF">THAOC_14069</name>
</gene>
<keyword evidence="3" id="KW-0378">Hydrolase</keyword>
<dbReference type="InterPro" id="IPR023333">
    <property type="entry name" value="Proteasome_suB-type"/>
</dbReference>
<dbReference type="GO" id="GO:0005737">
    <property type="term" value="C:cytoplasm"/>
    <property type="evidence" value="ECO:0007669"/>
    <property type="project" value="TreeGrafter"/>
</dbReference>
<dbReference type="Pfam" id="PF00227">
    <property type="entry name" value="Proteasome"/>
    <property type="match status" value="1"/>
</dbReference>